<dbReference type="EMBL" id="JACIGO010000002">
    <property type="protein sequence ID" value="MBB4290613.1"/>
    <property type="molecule type" value="Genomic_DNA"/>
</dbReference>
<dbReference type="AlphaFoldDB" id="A0AAE2MJ95"/>
<evidence type="ECO:0000313" key="2">
    <source>
        <dbReference type="Proteomes" id="UP000538507"/>
    </source>
</evidence>
<organism evidence="1 2">
    <name type="scientific">Rhizobium leguminosarum</name>
    <dbReference type="NCBI Taxonomy" id="384"/>
    <lineage>
        <taxon>Bacteria</taxon>
        <taxon>Pseudomonadati</taxon>
        <taxon>Pseudomonadota</taxon>
        <taxon>Alphaproteobacteria</taxon>
        <taxon>Hyphomicrobiales</taxon>
        <taxon>Rhizobiaceae</taxon>
        <taxon>Rhizobium/Agrobacterium group</taxon>
        <taxon>Rhizobium</taxon>
    </lineage>
</organism>
<name>A0AAE2MJ95_RHILE</name>
<comment type="caution">
    <text evidence="1">The sequence shown here is derived from an EMBL/GenBank/DDBJ whole genome shotgun (WGS) entry which is preliminary data.</text>
</comment>
<protein>
    <submittedName>
        <fullName evidence="1">Uncharacterized protein</fullName>
    </submittedName>
</protein>
<reference evidence="1 2" key="1">
    <citation type="submission" date="2020-08" db="EMBL/GenBank/DDBJ databases">
        <title>Genomic Encyclopedia of Type Strains, Phase IV (KMG-V): Genome sequencing to study the core and pangenomes of soil and plant-associated prokaryotes.</title>
        <authorList>
            <person name="Whitman W."/>
        </authorList>
    </citation>
    <scope>NUCLEOTIDE SEQUENCE [LARGE SCALE GENOMIC DNA]</scope>
    <source>
        <strain evidence="1 2">SEMIA 415</strain>
    </source>
</reference>
<sequence length="251" mass="26635">MTLVLAFVHPDRVEILTDRAAIDPNGVVVDIAPKVRTRQHPTMAVAGRGRAALLDVFAAALDAAVERHGFDGGLSLLGDLVAEQRALFDAHGADFELLVAGISETSGLGLWALPSHNLMPGMPAWRITKAPIGFNLAMGGKIDLQALIAKGASQDALVASFYGGTLLPDYGVVIAETMREASGFDDETDPERFGQCTIGGGVDLTTVTATSVETTPLRIWSEDLLGRPIRTLINPSKKEQVCSQYDASNNL</sequence>
<dbReference type="Proteomes" id="UP000538507">
    <property type="component" value="Unassembled WGS sequence"/>
</dbReference>
<evidence type="ECO:0000313" key="1">
    <source>
        <dbReference type="EMBL" id="MBB4290613.1"/>
    </source>
</evidence>
<proteinExistence type="predicted"/>
<dbReference type="RefSeq" id="WP_183607526.1">
    <property type="nucleotide sequence ID" value="NZ_JACHAZ010000001.1"/>
</dbReference>
<accession>A0AAE2MJ95</accession>
<gene>
    <name evidence="1" type="ORF">GGE16_002653</name>
</gene>